<keyword evidence="1" id="KW-0812">Transmembrane</keyword>
<name>A0A229NY47_9BACL</name>
<comment type="caution">
    <text evidence="2">The sequence shown here is derived from an EMBL/GenBank/DDBJ whole genome shotgun (WGS) entry which is preliminary data.</text>
</comment>
<feature type="transmembrane region" description="Helical" evidence="1">
    <location>
        <begin position="16"/>
        <end position="36"/>
    </location>
</feature>
<gene>
    <name evidence="2" type="ORF">CGZ75_18280</name>
</gene>
<accession>A0A229NY47</accession>
<evidence type="ECO:0000313" key="3">
    <source>
        <dbReference type="Proteomes" id="UP000215145"/>
    </source>
</evidence>
<evidence type="ECO:0000256" key="1">
    <source>
        <dbReference type="SAM" id="Phobius"/>
    </source>
</evidence>
<protein>
    <submittedName>
        <fullName evidence="2">Thiamine ABC transporter permease</fullName>
    </submittedName>
</protein>
<dbReference type="Proteomes" id="UP000215145">
    <property type="component" value="Unassembled WGS sequence"/>
</dbReference>
<evidence type="ECO:0000313" key="2">
    <source>
        <dbReference type="EMBL" id="OXM14818.1"/>
    </source>
</evidence>
<keyword evidence="3" id="KW-1185">Reference proteome</keyword>
<dbReference type="Pfam" id="PF09819">
    <property type="entry name" value="ABC_cobalt"/>
    <property type="match status" value="1"/>
</dbReference>
<proteinExistence type="predicted"/>
<reference evidence="2 3" key="1">
    <citation type="submission" date="2017-07" db="EMBL/GenBank/DDBJ databases">
        <title>Paenibacillus herberti R33 genome sequencing and assembly.</title>
        <authorList>
            <person name="Su W."/>
        </authorList>
    </citation>
    <scope>NUCLEOTIDE SEQUENCE [LARGE SCALE GENOMIC DNA]</scope>
    <source>
        <strain evidence="2 3">R33</strain>
    </source>
</reference>
<dbReference type="EMBL" id="NMUQ01000002">
    <property type="protein sequence ID" value="OXM14818.1"/>
    <property type="molecule type" value="Genomic_DNA"/>
</dbReference>
<feature type="transmembrane region" description="Helical" evidence="1">
    <location>
        <begin position="154"/>
        <end position="180"/>
    </location>
</feature>
<sequence length="205" mass="22229">MSTAPTSIRPGGNSKGLTLTDILVTIVISVVFGLIYKIWGPMYDVLKPFGTHAEQLSYGMWFMAGTFAFLIIRKPGVAILAEISAAAIEAFLGGSWGISTLWYGLFQGLGAELFFAMFLYRKAGPLVAILASIGSAVASIFIDRHYGYIDQLAFWNYALFISMRVLGSIIIAGLFAWALARALERTGVLNLLRPASAKDYDALEG</sequence>
<dbReference type="InterPro" id="IPR017195">
    <property type="entry name" value="ABC_thiamin-permease_prd"/>
</dbReference>
<keyword evidence="1" id="KW-1133">Transmembrane helix</keyword>
<feature type="transmembrane region" description="Helical" evidence="1">
    <location>
        <begin position="123"/>
        <end position="142"/>
    </location>
</feature>
<dbReference type="PIRSF" id="PIRSF037394">
    <property type="entry name" value="ABC_thiamine-permease_YkoE_prd"/>
    <property type="match status" value="1"/>
</dbReference>
<keyword evidence="1" id="KW-0472">Membrane</keyword>
<dbReference type="OrthoDB" id="8017424at2"/>
<dbReference type="RefSeq" id="WP_089525635.1">
    <property type="nucleotide sequence ID" value="NZ_NMUQ01000002.1"/>
</dbReference>
<feature type="transmembrane region" description="Helical" evidence="1">
    <location>
        <begin position="56"/>
        <end position="72"/>
    </location>
</feature>
<dbReference type="AlphaFoldDB" id="A0A229NY47"/>
<organism evidence="2 3">
    <name type="scientific">Paenibacillus herberti</name>
    <dbReference type="NCBI Taxonomy" id="1619309"/>
    <lineage>
        <taxon>Bacteria</taxon>
        <taxon>Bacillati</taxon>
        <taxon>Bacillota</taxon>
        <taxon>Bacilli</taxon>
        <taxon>Bacillales</taxon>
        <taxon>Paenibacillaceae</taxon>
        <taxon>Paenibacillus</taxon>
    </lineage>
</organism>